<evidence type="ECO:0000313" key="2">
    <source>
        <dbReference type="Proteomes" id="UP000247409"/>
    </source>
</evidence>
<dbReference type="Proteomes" id="UP000247409">
    <property type="component" value="Unassembled WGS sequence"/>
</dbReference>
<comment type="caution">
    <text evidence="1">The sequence shown here is derived from an EMBL/GenBank/DDBJ whole genome shotgun (WGS) entry which is preliminary data.</text>
</comment>
<reference evidence="1 2" key="1">
    <citation type="journal article" date="2018" name="Mol. Biol. Evol.">
        <title>Analysis of the draft genome of the red seaweed Gracilariopsis chorda provides insights into genome size evolution in Rhodophyta.</title>
        <authorList>
            <person name="Lee J."/>
            <person name="Yang E.C."/>
            <person name="Graf L."/>
            <person name="Yang J.H."/>
            <person name="Qiu H."/>
            <person name="Zel Zion U."/>
            <person name="Chan C.X."/>
            <person name="Stephens T.G."/>
            <person name="Weber A.P.M."/>
            <person name="Boo G.H."/>
            <person name="Boo S.M."/>
            <person name="Kim K.M."/>
            <person name="Shin Y."/>
            <person name="Jung M."/>
            <person name="Lee S.J."/>
            <person name="Yim H.S."/>
            <person name="Lee J.H."/>
            <person name="Bhattacharya D."/>
            <person name="Yoon H.S."/>
        </authorList>
    </citation>
    <scope>NUCLEOTIDE SEQUENCE [LARGE SCALE GENOMIC DNA]</scope>
    <source>
        <strain evidence="1 2">SKKU-2015</strain>
        <tissue evidence="1">Whole body</tissue>
    </source>
</reference>
<gene>
    <name evidence="1" type="ORF">BWQ96_09304</name>
</gene>
<sequence length="103" mass="11203">MLTVSARNAGQTCGQIRTIVASFAECFYVQVIKWLQGVARTGTGMGMNTSHAVPWAREAIRQNSYPREEAGEGLSSTNHVIEMGELSVVSLLSAENIEWLCNA</sequence>
<dbReference type="EMBL" id="NBIV01000248">
    <property type="protein sequence ID" value="PXF40973.1"/>
    <property type="molecule type" value="Genomic_DNA"/>
</dbReference>
<keyword evidence="2" id="KW-1185">Reference proteome</keyword>
<evidence type="ECO:0000313" key="1">
    <source>
        <dbReference type="EMBL" id="PXF40973.1"/>
    </source>
</evidence>
<proteinExistence type="predicted"/>
<protein>
    <submittedName>
        <fullName evidence="1">Uncharacterized protein</fullName>
    </submittedName>
</protein>
<organism evidence="1 2">
    <name type="scientific">Gracilariopsis chorda</name>
    <dbReference type="NCBI Taxonomy" id="448386"/>
    <lineage>
        <taxon>Eukaryota</taxon>
        <taxon>Rhodophyta</taxon>
        <taxon>Florideophyceae</taxon>
        <taxon>Rhodymeniophycidae</taxon>
        <taxon>Gracilariales</taxon>
        <taxon>Gracilariaceae</taxon>
        <taxon>Gracilariopsis</taxon>
    </lineage>
</organism>
<accession>A0A2V3IG05</accession>
<dbReference type="AlphaFoldDB" id="A0A2V3IG05"/>
<name>A0A2V3IG05_9FLOR</name>